<dbReference type="InterPro" id="IPR013149">
    <property type="entry name" value="ADH-like_C"/>
</dbReference>
<dbReference type="PROSITE" id="PS00059">
    <property type="entry name" value="ADH_ZINC"/>
    <property type="match status" value="1"/>
</dbReference>
<keyword evidence="10" id="KW-1185">Reference proteome</keyword>
<dbReference type="Proteomes" id="UP001306668">
    <property type="component" value="Unassembled WGS sequence"/>
</dbReference>
<sequence length="350" mass="36551">MIQSTDYGAMESAGPGQLRWSRRPRPTPADDQVLLQVEACGMCGADVSDIARSDASHLRRVPGHEVIGRIIDRGSNVPARWRLGQRVGVGRLGGHCNTCTYCRQGRFALCTDQKVLGVSQDGGYAELMLATSTGLVSIPDEMESTAAAPILCAGLATFNALRRCGAAPGDTVAIHGVGGLGHMAIQYARRMGFRVIAVGRGDDIAAGAIELGAHRYLDTNHADAAVELQRLGGAQAIITSVGDAEAVQPLLPGLAAGGALVVLGVGKTPLSIASGYLVGGERTIQGSMTGSPDDSERALRFSELTDAMPWIECLPLSQAQQGLERLISGDATFRIVLVPDEQASAPESAK</sequence>
<comment type="similarity">
    <text evidence="2 6">Belongs to the zinc-containing alcohol dehydrogenase family.</text>
</comment>
<dbReference type="SUPFAM" id="SSF50129">
    <property type="entry name" value="GroES-like"/>
    <property type="match status" value="1"/>
</dbReference>
<protein>
    <submittedName>
        <fullName evidence="9">Alcohol dehydrogenase catalytic domain-containing protein</fullName>
    </submittedName>
</protein>
<dbReference type="EMBL" id="BTRJ01000002">
    <property type="protein sequence ID" value="GMR26062.1"/>
    <property type="molecule type" value="Genomic_DNA"/>
</dbReference>
<keyword evidence="5" id="KW-0560">Oxidoreductase</keyword>
<comment type="caution">
    <text evidence="9">The sequence shown here is derived from an EMBL/GenBank/DDBJ whole genome shotgun (WGS) entry which is preliminary data.</text>
</comment>
<evidence type="ECO:0000256" key="6">
    <source>
        <dbReference type="RuleBase" id="RU361277"/>
    </source>
</evidence>
<feature type="region of interest" description="Disordered" evidence="7">
    <location>
        <begin position="1"/>
        <end position="27"/>
    </location>
</feature>
<evidence type="ECO:0000313" key="10">
    <source>
        <dbReference type="Proteomes" id="UP001306668"/>
    </source>
</evidence>
<keyword evidence="3 6" id="KW-0479">Metal-binding</keyword>
<evidence type="ECO:0000259" key="8">
    <source>
        <dbReference type="SMART" id="SM00829"/>
    </source>
</evidence>
<organism evidence="9 10">
    <name type="scientific">Stenotrophomonas sepilia</name>
    <dbReference type="NCBI Taxonomy" id="2860290"/>
    <lineage>
        <taxon>Bacteria</taxon>
        <taxon>Pseudomonadati</taxon>
        <taxon>Pseudomonadota</taxon>
        <taxon>Gammaproteobacteria</taxon>
        <taxon>Lysobacterales</taxon>
        <taxon>Lysobacteraceae</taxon>
        <taxon>Stenotrophomonas</taxon>
        <taxon>Stenotrophomonas maltophilia group</taxon>
    </lineage>
</organism>
<dbReference type="InterPro" id="IPR036291">
    <property type="entry name" value="NAD(P)-bd_dom_sf"/>
</dbReference>
<evidence type="ECO:0000256" key="3">
    <source>
        <dbReference type="ARBA" id="ARBA00022723"/>
    </source>
</evidence>
<evidence type="ECO:0000256" key="7">
    <source>
        <dbReference type="SAM" id="MobiDB-lite"/>
    </source>
</evidence>
<dbReference type="InterPro" id="IPR011032">
    <property type="entry name" value="GroES-like_sf"/>
</dbReference>
<dbReference type="PANTHER" id="PTHR42940">
    <property type="entry name" value="ALCOHOL DEHYDROGENASE 1-RELATED"/>
    <property type="match status" value="1"/>
</dbReference>
<dbReference type="SUPFAM" id="SSF51735">
    <property type="entry name" value="NAD(P)-binding Rossmann-fold domains"/>
    <property type="match status" value="1"/>
</dbReference>
<dbReference type="InterPro" id="IPR020843">
    <property type="entry name" value="ER"/>
</dbReference>
<dbReference type="Pfam" id="PF08240">
    <property type="entry name" value="ADH_N"/>
    <property type="match status" value="1"/>
</dbReference>
<dbReference type="InterPro" id="IPR013154">
    <property type="entry name" value="ADH-like_N"/>
</dbReference>
<dbReference type="InterPro" id="IPR002328">
    <property type="entry name" value="ADH_Zn_CS"/>
</dbReference>
<proteinExistence type="inferred from homology"/>
<evidence type="ECO:0000256" key="4">
    <source>
        <dbReference type="ARBA" id="ARBA00022833"/>
    </source>
</evidence>
<evidence type="ECO:0000256" key="1">
    <source>
        <dbReference type="ARBA" id="ARBA00001947"/>
    </source>
</evidence>
<dbReference type="Pfam" id="PF00107">
    <property type="entry name" value="ADH_zinc_N"/>
    <property type="match status" value="1"/>
</dbReference>
<dbReference type="Gene3D" id="3.90.180.10">
    <property type="entry name" value="Medium-chain alcohol dehydrogenases, catalytic domain"/>
    <property type="match status" value="1"/>
</dbReference>
<evidence type="ECO:0000256" key="2">
    <source>
        <dbReference type="ARBA" id="ARBA00008072"/>
    </source>
</evidence>
<dbReference type="Gene3D" id="3.40.50.720">
    <property type="entry name" value="NAD(P)-binding Rossmann-like Domain"/>
    <property type="match status" value="1"/>
</dbReference>
<name>A0ABQ6Q783_9GAMM</name>
<gene>
    <name evidence="9" type="ORF">STENOSP10_02810</name>
</gene>
<evidence type="ECO:0000256" key="5">
    <source>
        <dbReference type="ARBA" id="ARBA00023002"/>
    </source>
</evidence>
<feature type="domain" description="Enoyl reductase (ER)" evidence="8">
    <location>
        <begin position="14"/>
        <end position="337"/>
    </location>
</feature>
<keyword evidence="4 6" id="KW-0862">Zinc</keyword>
<comment type="cofactor">
    <cofactor evidence="1 6">
        <name>Zn(2+)</name>
        <dbReference type="ChEBI" id="CHEBI:29105"/>
    </cofactor>
</comment>
<evidence type="ECO:0000313" key="9">
    <source>
        <dbReference type="EMBL" id="GMR26062.1"/>
    </source>
</evidence>
<dbReference type="SMART" id="SM00829">
    <property type="entry name" value="PKS_ER"/>
    <property type="match status" value="1"/>
</dbReference>
<accession>A0ABQ6Q783</accession>
<dbReference type="PANTHER" id="PTHR42940:SF7">
    <property type="entry name" value="ALCOHOL DEHYDROGENASE-LIKE N-TERMINAL DOMAIN-CONTAINING PROTEIN"/>
    <property type="match status" value="1"/>
</dbReference>
<reference evidence="10" key="1">
    <citation type="submission" date="2023-07" db="EMBL/GenBank/DDBJ databases">
        <title>Genome sequence of Stenotrophomonas sp. Alg010 isolated from Sargassum waste.</title>
        <authorList>
            <person name="Mohapatra"/>
            <person name="B.R."/>
        </authorList>
    </citation>
    <scope>NUCLEOTIDE SEQUENCE [LARGE SCALE GENOMIC DNA]</scope>
    <source>
        <strain evidence="10">Alg010</strain>
    </source>
</reference>